<proteinExistence type="predicted"/>
<feature type="compositionally biased region" description="Acidic residues" evidence="1">
    <location>
        <begin position="104"/>
        <end position="117"/>
    </location>
</feature>
<organism evidence="2">
    <name type="scientific">Harvfovirus sp</name>
    <dbReference type="NCBI Taxonomy" id="2487768"/>
    <lineage>
        <taxon>Viruses</taxon>
        <taxon>Varidnaviria</taxon>
        <taxon>Bamfordvirae</taxon>
        <taxon>Nucleocytoviricota</taxon>
        <taxon>Megaviricetes</taxon>
        <taxon>Imitervirales</taxon>
        <taxon>Mimiviridae</taxon>
        <taxon>Klosneuvirinae</taxon>
    </lineage>
</organism>
<feature type="non-terminal residue" evidence="2">
    <location>
        <position position="1"/>
    </location>
</feature>
<accession>A0A3G5A4P3</accession>
<evidence type="ECO:0000313" key="2">
    <source>
        <dbReference type="EMBL" id="AYV81181.1"/>
    </source>
</evidence>
<dbReference type="EMBL" id="MK072261">
    <property type="protein sequence ID" value="AYV81181.1"/>
    <property type="molecule type" value="Genomic_DNA"/>
</dbReference>
<reference evidence="2" key="1">
    <citation type="submission" date="2018-10" db="EMBL/GenBank/DDBJ databases">
        <title>Hidden diversity of soil giant viruses.</title>
        <authorList>
            <person name="Schulz F."/>
            <person name="Alteio L."/>
            <person name="Goudeau D."/>
            <person name="Ryan E.M."/>
            <person name="Malmstrom R.R."/>
            <person name="Blanchard J."/>
            <person name="Woyke T."/>
        </authorList>
    </citation>
    <scope>NUCLEOTIDE SEQUENCE</scope>
    <source>
        <strain evidence="2">HAV1</strain>
    </source>
</reference>
<protein>
    <submittedName>
        <fullName evidence="2">Uncharacterized protein</fullName>
    </submittedName>
</protein>
<feature type="region of interest" description="Disordered" evidence="1">
    <location>
        <begin position="95"/>
        <end position="118"/>
    </location>
</feature>
<gene>
    <name evidence="2" type="ORF">Harvfovirus19_26</name>
</gene>
<evidence type="ECO:0000256" key="1">
    <source>
        <dbReference type="SAM" id="MobiDB-lite"/>
    </source>
</evidence>
<sequence>EKLMLVSLDKYYSMLKLIDPLKSNLLPFQMITLEPCSLEQNGHDYVEPMGPDELNTFILWMGFYDNLFATCDHYVGSIGYSGKAKDDEYIEETSRYEIDGSEHDSEDDDSEDDDDDDGIIKVSEESTIEDLELAVRDYKNLLEDLSVEETDRKNFEIKLGVVEKILFEKAVMEKKIRELYDETADKLIGNNKEIRDKLFGHSIRKILEITTLKHIFPTDARWAKLLKNKDSGVYREIREFVWRHHGLKKFACMENQAESKDDYQKMNLYIGNLIAGAEYHNYTKRIKKVRKSEEVLDKEEQSRRDIVWKRLKELNIHSLIEDIEGVEYISKLDRDYLTEFVHKETYGSGYNVIYKFGFKKD</sequence>
<name>A0A3G5A4P3_9VIRU</name>